<keyword evidence="6" id="KW-1185">Reference proteome</keyword>
<dbReference type="InterPro" id="IPR028889">
    <property type="entry name" value="USP"/>
</dbReference>
<feature type="domain" description="UBA" evidence="3">
    <location>
        <begin position="1"/>
        <end position="39"/>
    </location>
</feature>
<comment type="caution">
    <text evidence="5">The sequence shown here is derived from an EMBL/GenBank/DDBJ whole genome shotgun (WGS) entry which is preliminary data.</text>
</comment>
<dbReference type="GO" id="GO:0005634">
    <property type="term" value="C:nucleus"/>
    <property type="evidence" value="ECO:0007669"/>
    <property type="project" value="TreeGrafter"/>
</dbReference>
<evidence type="ECO:0000259" key="4">
    <source>
        <dbReference type="PROSITE" id="PS50235"/>
    </source>
</evidence>
<reference evidence="5 6" key="1">
    <citation type="submission" date="2022-11" db="EMBL/GenBank/DDBJ databases">
        <title>Mucor velutinosus strain NIH1002 WGS.</title>
        <authorList>
            <person name="Subramanian P."/>
            <person name="Mullikin J.C."/>
            <person name="Segre J.A."/>
            <person name="Zelazny A.M."/>
        </authorList>
    </citation>
    <scope>NUCLEOTIDE SEQUENCE [LARGE SCALE GENOMIC DNA]</scope>
    <source>
        <strain evidence="5 6">NIH1002</strain>
    </source>
</reference>
<feature type="compositionally biased region" description="Polar residues" evidence="2">
    <location>
        <begin position="81"/>
        <end position="92"/>
    </location>
</feature>
<dbReference type="PANTHER" id="PTHR39597:SF1">
    <property type="entry name" value="UBA DOMAIN-CONTAINING PROTEIN RUP1"/>
    <property type="match status" value="1"/>
</dbReference>
<dbReference type="GO" id="GO:0004843">
    <property type="term" value="F:cysteine-type deubiquitinase activity"/>
    <property type="evidence" value="ECO:0007669"/>
    <property type="project" value="InterPro"/>
</dbReference>
<proteinExistence type="predicted"/>
<dbReference type="AlphaFoldDB" id="A0AAN7DL07"/>
<sequence length="1150" mass="129202">MEDAISQLQDLGVTRGQAKKALARYNNDVARAADFIFSGAFLSDDEDDTHQGHESTMETDEQLAIRLSREEDEALQQASFNDNTTFKETITTPPSPAVTVESEPVQLDKSASHTNYDSSKWSVVPFKESETAPSNMHTTTATTTSSAQLMNEASLTWWKDPEDPSERMALDDLPIGLRPPSYNFAYSPILVQALFHVTAFQEAVLSFRPTPYAWGAPKNYWKGFGEPVPGYIMREVVTKRQVTKPVIPPEAPSTATTTTPPPPPQHALDTADENLISLDSPENKMAALTIGDENEDQDDKIIIHDDDSGSSINEDTTDSDLPPLIVEATPVEEETVEFVDHVENEVQLMPKCLEALAELQKLFAFLGNTSRLYGNVSHYVRALNTKLTSSGWEFSDQTFEGEEASSEMSRAEINSLQAFLDMMINGLVEADEQSDKAMDMSFVPLFRSLFLLKARIEYGDDYDNEEVYYLTISLDKTMNSFHGCLDPLVYENYDMDDSSVDPSISDDEDKASYKLTTFKQIPPILLIVLENRTAPKKSNFEYKIDTTIYMDRYMLEKKEVSLAGFQEMEACRNEIAKSRLEMEKLKGGGNGPTAIDKRDILIQTLSYFKNKEQDKGEPSAADEELNTLKDMIHSVKANIESRLQDLETLIAEQREKIDSIFNTPDMKENPYELRASFHHDGKSGTGHYWAYIWVEPSEHNLLEDIPTEGGWFKFCDAIVTAATEQEIMEDSVPPFSLMYVNASLPKFSREQLYACIPDELKDFVKKDNELLRQEIHDHDHPAVQGDASLISTSEDDVMFTEKADSVQLDHNYADDNVSVGTAVGAAAEHPPLATTTVTTTTTNRTNGELLNYSFNGQAFNKLKDRVTAKIWKVSSYPCDDYRFIKSFDDFLARSQNQLILEHLYLLYSSEQPDNSNELAINEIKAREDTDLQTVWQEYDAYLSIASMITQALSCFIKKDFASALQHLMDSKRAEASWKTQMMLDMDISTAYSGLETLTFNDIVEKYGKECIKILNNAAFTKASNPSYRTRGLEDALRIAHQAQTIIGPDNITQDPVYQSLGSLWLSFTDHTSTGSELSDRQVDLLNNLIMAYLEGQVGGSSVAHSRSQSPILDDSSDGEDDHEANYSQALWQKYKQVCSESEQLLSTLEK</sequence>
<dbReference type="SUPFAM" id="SSF46934">
    <property type="entry name" value="UBA-like"/>
    <property type="match status" value="1"/>
</dbReference>
<dbReference type="InterPro" id="IPR009060">
    <property type="entry name" value="UBA-like_sf"/>
</dbReference>
<dbReference type="InterPro" id="IPR038765">
    <property type="entry name" value="Papain-like_cys_pep_sf"/>
</dbReference>
<evidence type="ECO:0000313" key="6">
    <source>
        <dbReference type="Proteomes" id="UP001304243"/>
    </source>
</evidence>
<organism evidence="5 6">
    <name type="scientific">Mucor velutinosus</name>
    <dbReference type="NCBI Taxonomy" id="708070"/>
    <lineage>
        <taxon>Eukaryota</taxon>
        <taxon>Fungi</taxon>
        <taxon>Fungi incertae sedis</taxon>
        <taxon>Mucoromycota</taxon>
        <taxon>Mucoromycotina</taxon>
        <taxon>Mucoromycetes</taxon>
        <taxon>Mucorales</taxon>
        <taxon>Mucorineae</taxon>
        <taxon>Mucoraceae</taxon>
        <taxon>Mucor</taxon>
    </lineage>
</organism>
<evidence type="ECO:0000259" key="3">
    <source>
        <dbReference type="PROSITE" id="PS50030"/>
    </source>
</evidence>
<evidence type="ECO:0000313" key="5">
    <source>
        <dbReference type="EMBL" id="KAK4518668.1"/>
    </source>
</evidence>
<evidence type="ECO:0000256" key="2">
    <source>
        <dbReference type="SAM" id="MobiDB-lite"/>
    </source>
</evidence>
<feature type="region of interest" description="Disordered" evidence="2">
    <location>
        <begin position="1100"/>
        <end position="1125"/>
    </location>
</feature>
<feature type="domain" description="USP" evidence="4">
    <location>
        <begin position="175"/>
        <end position="742"/>
    </location>
</feature>
<dbReference type="Pfam" id="PF00443">
    <property type="entry name" value="UCH"/>
    <property type="match status" value="1"/>
</dbReference>
<dbReference type="SMART" id="SM00165">
    <property type="entry name" value="UBA"/>
    <property type="match status" value="1"/>
</dbReference>
<evidence type="ECO:0000256" key="1">
    <source>
        <dbReference type="SAM" id="Coils"/>
    </source>
</evidence>
<feature type="region of interest" description="Disordered" evidence="2">
    <location>
        <begin position="246"/>
        <end position="268"/>
    </location>
</feature>
<feature type="region of interest" description="Disordered" evidence="2">
    <location>
        <begin position="81"/>
        <end position="103"/>
    </location>
</feature>
<dbReference type="EMBL" id="JASEJX010000012">
    <property type="protein sequence ID" value="KAK4518668.1"/>
    <property type="molecule type" value="Genomic_DNA"/>
</dbReference>
<dbReference type="SUPFAM" id="SSF54001">
    <property type="entry name" value="Cysteine proteinases"/>
    <property type="match status" value="1"/>
</dbReference>
<keyword evidence="1" id="KW-0175">Coiled coil</keyword>
<dbReference type="PROSITE" id="PS50030">
    <property type="entry name" value="UBA"/>
    <property type="match status" value="1"/>
</dbReference>
<dbReference type="Gene3D" id="1.10.8.10">
    <property type="entry name" value="DNA helicase RuvA subunit, C-terminal domain"/>
    <property type="match status" value="1"/>
</dbReference>
<dbReference type="Gene3D" id="3.90.70.10">
    <property type="entry name" value="Cysteine proteinases"/>
    <property type="match status" value="1"/>
</dbReference>
<dbReference type="InterPro" id="IPR015940">
    <property type="entry name" value="UBA"/>
</dbReference>
<dbReference type="Proteomes" id="UP001304243">
    <property type="component" value="Unassembled WGS sequence"/>
</dbReference>
<dbReference type="PANTHER" id="PTHR39597">
    <property type="entry name" value="UBA DOMAIN-CONTAINING PROTEIN RUP1"/>
    <property type="match status" value="1"/>
</dbReference>
<feature type="coiled-coil region" evidence="1">
    <location>
        <begin position="636"/>
        <end position="663"/>
    </location>
</feature>
<dbReference type="RefSeq" id="XP_064685334.1">
    <property type="nucleotide sequence ID" value="XM_064828132.1"/>
</dbReference>
<name>A0AAN7DL07_9FUNG</name>
<dbReference type="PROSITE" id="PS50235">
    <property type="entry name" value="USP_3"/>
    <property type="match status" value="1"/>
</dbReference>
<accession>A0AAN7DL07</accession>
<evidence type="ECO:0008006" key="7">
    <source>
        <dbReference type="Google" id="ProtNLM"/>
    </source>
</evidence>
<dbReference type="GO" id="GO:0005829">
    <property type="term" value="C:cytosol"/>
    <property type="evidence" value="ECO:0007669"/>
    <property type="project" value="TreeGrafter"/>
</dbReference>
<protein>
    <recommendedName>
        <fullName evidence="7">UBA domain-containing protein</fullName>
    </recommendedName>
</protein>
<dbReference type="GeneID" id="89952575"/>
<dbReference type="GO" id="GO:0016579">
    <property type="term" value="P:protein deubiquitination"/>
    <property type="evidence" value="ECO:0007669"/>
    <property type="project" value="InterPro"/>
</dbReference>
<gene>
    <name evidence="5" type="ORF">ATC70_008889</name>
</gene>
<dbReference type="InterPro" id="IPR001394">
    <property type="entry name" value="Peptidase_C19_UCH"/>
</dbReference>
<dbReference type="CDD" id="cd14297">
    <property type="entry name" value="UBA2_spUBP14_like"/>
    <property type="match status" value="1"/>
</dbReference>
<dbReference type="InterPro" id="IPR055335">
    <property type="entry name" value="Ucp6/RUP1"/>
</dbReference>